<dbReference type="Proteomes" id="UP000748756">
    <property type="component" value="Unassembled WGS sequence"/>
</dbReference>
<dbReference type="InterPro" id="IPR032675">
    <property type="entry name" value="LRR_dom_sf"/>
</dbReference>
<dbReference type="SUPFAM" id="SSF52047">
    <property type="entry name" value="RNI-like"/>
    <property type="match status" value="1"/>
</dbReference>
<protein>
    <recommendedName>
        <fullName evidence="4">F-box domain-containing protein</fullName>
    </recommendedName>
</protein>
<keyword evidence="3" id="KW-1185">Reference proteome</keyword>
<dbReference type="EMBL" id="JAAAUQ010001403">
    <property type="protein sequence ID" value="KAF9139242.1"/>
    <property type="molecule type" value="Genomic_DNA"/>
</dbReference>
<evidence type="ECO:0008006" key="4">
    <source>
        <dbReference type="Google" id="ProtNLM"/>
    </source>
</evidence>
<evidence type="ECO:0000256" key="1">
    <source>
        <dbReference type="SAM" id="MobiDB-lite"/>
    </source>
</evidence>
<proteinExistence type="predicted"/>
<reference evidence="2" key="1">
    <citation type="journal article" date="2020" name="Fungal Divers.">
        <title>Resolving the Mortierellaceae phylogeny through synthesis of multi-gene phylogenetics and phylogenomics.</title>
        <authorList>
            <person name="Vandepol N."/>
            <person name="Liber J."/>
            <person name="Desiro A."/>
            <person name="Na H."/>
            <person name="Kennedy M."/>
            <person name="Barry K."/>
            <person name="Grigoriev I.V."/>
            <person name="Miller A.N."/>
            <person name="O'Donnell K."/>
            <person name="Stajich J.E."/>
            <person name="Bonito G."/>
        </authorList>
    </citation>
    <scope>NUCLEOTIDE SEQUENCE</scope>
    <source>
        <strain evidence="2">NRRL 6426</strain>
    </source>
</reference>
<evidence type="ECO:0000313" key="3">
    <source>
        <dbReference type="Proteomes" id="UP000748756"/>
    </source>
</evidence>
<comment type="caution">
    <text evidence="2">The sequence shown here is derived from an EMBL/GenBank/DDBJ whole genome shotgun (WGS) entry which is preliminary data.</text>
</comment>
<dbReference type="AlphaFoldDB" id="A0A9P5RSB9"/>
<gene>
    <name evidence="2" type="ORF">BG015_002120</name>
</gene>
<name>A0A9P5RSB9_9FUNG</name>
<dbReference type="Gene3D" id="3.80.10.10">
    <property type="entry name" value="Ribonuclease Inhibitor"/>
    <property type="match status" value="1"/>
</dbReference>
<evidence type="ECO:0000313" key="2">
    <source>
        <dbReference type="EMBL" id="KAF9139242.1"/>
    </source>
</evidence>
<dbReference type="OrthoDB" id="2432222at2759"/>
<accession>A0A9P5RSB9</accession>
<feature type="region of interest" description="Disordered" evidence="1">
    <location>
        <begin position="249"/>
        <end position="275"/>
    </location>
</feature>
<organism evidence="2 3">
    <name type="scientific">Linnemannia schmuckeri</name>
    <dbReference type="NCBI Taxonomy" id="64567"/>
    <lineage>
        <taxon>Eukaryota</taxon>
        <taxon>Fungi</taxon>
        <taxon>Fungi incertae sedis</taxon>
        <taxon>Mucoromycota</taxon>
        <taxon>Mortierellomycotina</taxon>
        <taxon>Mortierellomycetes</taxon>
        <taxon>Mortierellales</taxon>
        <taxon>Mortierellaceae</taxon>
        <taxon>Linnemannia</taxon>
    </lineage>
</organism>
<sequence length="448" mass="52371">MTGPEEKWQQHLRGRRPQQQRWPNLRGFKFERVLENDELPWLLRCFPNLEDLEVKWNYQYAVFSVPQSVQMVNTSETYNILDPSTWLDIDTILLETTRQQPLKLKRFHLKLSRSADPLLPVLLPYLPSLTELIIPRLSVDTAHALAIHCPGLQIFRTDPSQPQASRFSDNRESSLNIASILLANCRNLRVFEGSTHMIEIESLRGQDPWRCSEKLEVLRVQFGGFVKLDEDEQLMLETESLEFQEFIFTDRDDHNDNGDNDDMSNKDEKTKKENEKMAALREKYDLSKSQHTLFFTTLARLRNLRILDLGPDSETVLYNPRPSPSYTNNFTDNPQPPVGQEEDTNHHVIIVPSTPSLTLEYGLSHLHTLQNLRVLNFEAVDHRLEKKDVIWMATHLKGLRNVFGLHFALPKSTDFVRSYRAELDYRRIMLRMVFSMQRASVHHDDQRL</sequence>